<dbReference type="PANTHER" id="PTHR30093:SF2">
    <property type="entry name" value="TYPE II SECRETION SYSTEM PROTEIN H"/>
    <property type="match status" value="1"/>
</dbReference>
<feature type="domain" description="DUF1559" evidence="2">
    <location>
        <begin position="32"/>
        <end position="309"/>
    </location>
</feature>
<feature type="region of interest" description="Disordered" evidence="1">
    <location>
        <begin position="269"/>
        <end position="288"/>
    </location>
</feature>
<dbReference type="SUPFAM" id="SSF54523">
    <property type="entry name" value="Pili subunits"/>
    <property type="match status" value="1"/>
</dbReference>
<dbReference type="InterPro" id="IPR027558">
    <property type="entry name" value="Pre_pil_HX9DG_C"/>
</dbReference>
<name>A0A5K7XEP2_9BACT</name>
<protein>
    <recommendedName>
        <fullName evidence="2">DUF1559 domain-containing protein</fullName>
    </recommendedName>
</protein>
<dbReference type="InterPro" id="IPR012902">
    <property type="entry name" value="N_methyl_site"/>
</dbReference>
<dbReference type="InterPro" id="IPR045584">
    <property type="entry name" value="Pilin-like"/>
</dbReference>
<dbReference type="NCBIfam" id="TIGR02532">
    <property type="entry name" value="IV_pilin_GFxxxE"/>
    <property type="match status" value="1"/>
</dbReference>
<accession>A0A5K7XEP2</accession>
<sequence length="327" mass="34947">MNSTRRAFTLVELLVVIAIIGVLVALLLPAVQAAREAARRSQCVNNMKQIGLAMQMHHDAKGALPGGAISCCSGTWANFILPYLEQGSFAAIWEKNSSGKPGLYTSTNNLKNFMQNRIGLYTCPSDTPNSAMQAVTVPIPNHNYAANYGNTTYAQNDYQNVTFKGAPFGNIEKITYSPGVNPYFDYFDSYKRPYRGVASFQEITDGLSNTLLVSEIIQGAEGDFRGRIIGFADGGAFTGWLAPNSSLPDAPKGAVVDCSKLQPDSVPCVNAPGGGDDTSHLGSRSRHPGGVNSAFADGSVSFFADSTDIEAWRAATSISGDETFSRN</sequence>
<dbReference type="RefSeq" id="WP_152098710.1">
    <property type="nucleotide sequence ID" value="NZ_AP021861.1"/>
</dbReference>
<evidence type="ECO:0000313" key="3">
    <source>
        <dbReference type="EMBL" id="BBO32806.1"/>
    </source>
</evidence>
<evidence type="ECO:0000259" key="2">
    <source>
        <dbReference type="Pfam" id="PF07596"/>
    </source>
</evidence>
<organism evidence="3 4">
    <name type="scientific">Lacipirellula parvula</name>
    <dbReference type="NCBI Taxonomy" id="2650471"/>
    <lineage>
        <taxon>Bacteria</taxon>
        <taxon>Pseudomonadati</taxon>
        <taxon>Planctomycetota</taxon>
        <taxon>Planctomycetia</taxon>
        <taxon>Pirellulales</taxon>
        <taxon>Lacipirellulaceae</taxon>
        <taxon>Lacipirellula</taxon>
    </lineage>
</organism>
<evidence type="ECO:0000313" key="4">
    <source>
        <dbReference type="Proteomes" id="UP000326837"/>
    </source>
</evidence>
<evidence type="ECO:0000256" key="1">
    <source>
        <dbReference type="SAM" id="MobiDB-lite"/>
    </source>
</evidence>
<keyword evidence="4" id="KW-1185">Reference proteome</keyword>
<dbReference type="InterPro" id="IPR011453">
    <property type="entry name" value="DUF1559"/>
</dbReference>
<dbReference type="AlphaFoldDB" id="A0A5K7XEP2"/>
<dbReference type="Pfam" id="PF07596">
    <property type="entry name" value="SBP_bac_10"/>
    <property type="match status" value="1"/>
</dbReference>
<dbReference type="EMBL" id="AP021861">
    <property type="protein sequence ID" value="BBO32806.1"/>
    <property type="molecule type" value="Genomic_DNA"/>
</dbReference>
<proteinExistence type="predicted"/>
<dbReference type="Pfam" id="PF07963">
    <property type="entry name" value="N_methyl"/>
    <property type="match status" value="1"/>
</dbReference>
<dbReference type="PANTHER" id="PTHR30093">
    <property type="entry name" value="GENERAL SECRETION PATHWAY PROTEIN G"/>
    <property type="match status" value="1"/>
</dbReference>
<dbReference type="NCBIfam" id="TIGR04294">
    <property type="entry name" value="pre_pil_HX9DG"/>
    <property type="match status" value="1"/>
</dbReference>
<dbReference type="KEGG" id="lpav:PLANPX_2418"/>
<dbReference type="Gene3D" id="3.30.700.10">
    <property type="entry name" value="Glycoprotein, Type 4 Pilin"/>
    <property type="match status" value="1"/>
</dbReference>
<gene>
    <name evidence="3" type="ORF">PLANPX_2418</name>
</gene>
<dbReference type="Proteomes" id="UP000326837">
    <property type="component" value="Chromosome"/>
</dbReference>
<reference evidence="4" key="1">
    <citation type="submission" date="2019-10" db="EMBL/GenBank/DDBJ databases">
        <title>Lacipirellula parvula gen. nov., sp. nov., representing a lineage of planctomycetes widespread in freshwater anoxic habitats, and description of the family Lacipirellulaceae.</title>
        <authorList>
            <person name="Dedysh S.N."/>
            <person name="Kulichevskaya I.S."/>
            <person name="Beletsky A.V."/>
            <person name="Rakitin A.L."/>
            <person name="Mardanov A.V."/>
            <person name="Ivanova A.A."/>
            <person name="Saltykova V.X."/>
            <person name="Rijpstra W.I.C."/>
            <person name="Sinninghe Damste J.S."/>
            <person name="Ravin N.V."/>
        </authorList>
    </citation>
    <scope>NUCLEOTIDE SEQUENCE [LARGE SCALE GENOMIC DNA]</scope>
    <source>
        <strain evidence="4">PX69</strain>
    </source>
</reference>